<protein>
    <submittedName>
        <fullName evidence="3">Ribokinase-like protein</fullName>
    </submittedName>
</protein>
<evidence type="ECO:0000313" key="3">
    <source>
        <dbReference type="EMBL" id="KZP24669.1"/>
    </source>
</evidence>
<dbReference type="InterPro" id="IPR011611">
    <property type="entry name" value="PfkB_dom"/>
</dbReference>
<evidence type="ECO:0000259" key="2">
    <source>
        <dbReference type="Pfam" id="PF00294"/>
    </source>
</evidence>
<dbReference type="EMBL" id="KV417525">
    <property type="protein sequence ID" value="KZP24669.1"/>
    <property type="molecule type" value="Genomic_DNA"/>
</dbReference>
<dbReference type="OrthoDB" id="497927at2759"/>
<proteinExistence type="predicted"/>
<dbReference type="InterPro" id="IPR029056">
    <property type="entry name" value="Ribokinase-like"/>
</dbReference>
<evidence type="ECO:0000256" key="1">
    <source>
        <dbReference type="SAM" id="MobiDB-lite"/>
    </source>
</evidence>
<name>A0A166N5P0_9AGAM</name>
<sequence length="339" mass="36916">MAAKHFVSLGMFILDEFAFHDENGEPTGKTMPPQERLLICGGTYAAIGARIWLSPHEIGMVVDRGHDWSNDVQKSFDAYGSDMWMFRDHPDLGTCRAINSYKGDNRSFEYLTPRIRLSPRDLRGTLLERATTLHLVCSPSRAADIVSEIREINGWHPTTIFEPIPYRCVPEELPALKAMLSSISILSPNAEEALGLLALPGTPTKELIEQAAGQFLDMGVGEDGAGYAIIRSGAMGAYAASRAGGGKWVEAFWMLKGTEKVVDVTGAGNSFLGGLAAGLRLANGNVLDAVFYATVSAGFIIEQEGLPHLSTAPSARAAVETWNGDSPQRRLEELRRRHE</sequence>
<organism evidence="3 4">
    <name type="scientific">Athelia psychrophila</name>
    <dbReference type="NCBI Taxonomy" id="1759441"/>
    <lineage>
        <taxon>Eukaryota</taxon>
        <taxon>Fungi</taxon>
        <taxon>Dikarya</taxon>
        <taxon>Basidiomycota</taxon>
        <taxon>Agaricomycotina</taxon>
        <taxon>Agaricomycetes</taxon>
        <taxon>Agaricomycetidae</taxon>
        <taxon>Atheliales</taxon>
        <taxon>Atheliaceae</taxon>
        <taxon>Athelia</taxon>
    </lineage>
</organism>
<dbReference type="AlphaFoldDB" id="A0A166N5P0"/>
<dbReference type="Pfam" id="PF00294">
    <property type="entry name" value="PfkB"/>
    <property type="match status" value="1"/>
</dbReference>
<dbReference type="SUPFAM" id="SSF53613">
    <property type="entry name" value="Ribokinase-like"/>
    <property type="match status" value="1"/>
</dbReference>
<feature type="compositionally biased region" description="Basic and acidic residues" evidence="1">
    <location>
        <begin position="327"/>
        <end position="339"/>
    </location>
</feature>
<dbReference type="STRING" id="436010.A0A166N5P0"/>
<gene>
    <name evidence="3" type="ORF">FIBSPDRAFT_822009</name>
</gene>
<evidence type="ECO:0000313" key="4">
    <source>
        <dbReference type="Proteomes" id="UP000076532"/>
    </source>
</evidence>
<dbReference type="Proteomes" id="UP000076532">
    <property type="component" value="Unassembled WGS sequence"/>
</dbReference>
<accession>A0A166N5P0</accession>
<dbReference type="Gene3D" id="3.40.1190.20">
    <property type="match status" value="1"/>
</dbReference>
<reference evidence="3 4" key="1">
    <citation type="journal article" date="2016" name="Mol. Biol. Evol.">
        <title>Comparative Genomics of Early-Diverging Mushroom-Forming Fungi Provides Insights into the Origins of Lignocellulose Decay Capabilities.</title>
        <authorList>
            <person name="Nagy L.G."/>
            <person name="Riley R."/>
            <person name="Tritt A."/>
            <person name="Adam C."/>
            <person name="Daum C."/>
            <person name="Floudas D."/>
            <person name="Sun H."/>
            <person name="Yadav J.S."/>
            <person name="Pangilinan J."/>
            <person name="Larsson K.H."/>
            <person name="Matsuura K."/>
            <person name="Barry K."/>
            <person name="Labutti K."/>
            <person name="Kuo R."/>
            <person name="Ohm R.A."/>
            <person name="Bhattacharya S.S."/>
            <person name="Shirouzu T."/>
            <person name="Yoshinaga Y."/>
            <person name="Martin F.M."/>
            <person name="Grigoriev I.V."/>
            <person name="Hibbett D.S."/>
        </authorList>
    </citation>
    <scope>NUCLEOTIDE SEQUENCE [LARGE SCALE GENOMIC DNA]</scope>
    <source>
        <strain evidence="3 4">CBS 109695</strain>
    </source>
</reference>
<dbReference type="PANTHER" id="PTHR47098">
    <property type="entry name" value="PROTEIN MAK32"/>
    <property type="match status" value="1"/>
</dbReference>
<dbReference type="PANTHER" id="PTHR47098:SF2">
    <property type="entry name" value="PROTEIN MAK32"/>
    <property type="match status" value="1"/>
</dbReference>
<keyword evidence="4" id="KW-1185">Reference proteome</keyword>
<feature type="domain" description="Carbohydrate kinase PfkB" evidence="2">
    <location>
        <begin position="142"/>
        <end position="306"/>
    </location>
</feature>
<feature type="region of interest" description="Disordered" evidence="1">
    <location>
        <begin position="317"/>
        <end position="339"/>
    </location>
</feature>